<dbReference type="EMBL" id="CAJVPJ010002701">
    <property type="protein sequence ID" value="CAG8627455.1"/>
    <property type="molecule type" value="Genomic_DNA"/>
</dbReference>
<keyword evidence="2" id="KW-1185">Reference proteome</keyword>
<name>A0A9N9D9U7_9GLOM</name>
<reference evidence="1" key="1">
    <citation type="submission" date="2021-06" db="EMBL/GenBank/DDBJ databases">
        <authorList>
            <person name="Kallberg Y."/>
            <person name="Tangrot J."/>
            <person name="Rosling A."/>
        </authorList>
    </citation>
    <scope>NUCLEOTIDE SEQUENCE</scope>
    <source>
        <strain evidence="1">IA702</strain>
    </source>
</reference>
<gene>
    <name evidence="1" type="ORF">POCULU_LOCUS8721</name>
</gene>
<dbReference type="OrthoDB" id="2443838at2759"/>
<evidence type="ECO:0000313" key="2">
    <source>
        <dbReference type="Proteomes" id="UP000789572"/>
    </source>
</evidence>
<feature type="non-terminal residue" evidence="1">
    <location>
        <position position="1"/>
    </location>
</feature>
<protein>
    <submittedName>
        <fullName evidence="1">6876_t:CDS:1</fullName>
    </submittedName>
</protein>
<proteinExistence type="predicted"/>
<comment type="caution">
    <text evidence="1">The sequence shown here is derived from an EMBL/GenBank/DDBJ whole genome shotgun (WGS) entry which is preliminary data.</text>
</comment>
<evidence type="ECO:0000313" key="1">
    <source>
        <dbReference type="EMBL" id="CAG8627455.1"/>
    </source>
</evidence>
<accession>A0A9N9D9U7</accession>
<dbReference type="Proteomes" id="UP000789572">
    <property type="component" value="Unassembled WGS sequence"/>
</dbReference>
<organism evidence="1 2">
    <name type="scientific">Paraglomus occultum</name>
    <dbReference type="NCBI Taxonomy" id="144539"/>
    <lineage>
        <taxon>Eukaryota</taxon>
        <taxon>Fungi</taxon>
        <taxon>Fungi incertae sedis</taxon>
        <taxon>Mucoromycota</taxon>
        <taxon>Glomeromycotina</taxon>
        <taxon>Glomeromycetes</taxon>
        <taxon>Paraglomerales</taxon>
        <taxon>Paraglomeraceae</taxon>
        <taxon>Paraglomus</taxon>
    </lineage>
</organism>
<dbReference type="AlphaFoldDB" id="A0A9N9D9U7"/>
<sequence>SMFTEVHLSIKSYFESTPVSSWSYLGFLKTLKSYCISEEYSLDDLKAIWRKRYINFLNNFLAEKEHDGDIKKRVTILIRQCSLRGVPFLSAVWGTVPQHLYLTIFSAVARPREGAVLLEKRPAEEGSFWDGDVFDKKSQIEALDVLCVSRSQKSNEYVNKVNSRLLKQAGISREEVGTIIGQKRSYEEDLPSTPPGKIRTISTEVNNDLAFSDETNIATFLQKSTATEVEMIPRTTIVQCNSEEDDLSLNDEIDDVSAEVQQFIAKMKRVKHRLFNYHIVNLSERNQMDPVNKIFTDDEKKMMRKFWKLGEPSAEEKLNTVRRSKWDNTIKQLVNKYTSAVEPRSIFDEEESQSEIIFERPFRGKLVFWTHYDLLWIQDVYKRFVLLFAMPFNALLDPDATEFAYRESFVNPIIPKAFDDVSANIRFKTGEVESTLQKQHRNETKGQKPRVNVGTNHDGILEICMNAKENRSGIYGGRGECSVGGCD</sequence>